<keyword evidence="2" id="KW-1185">Reference proteome</keyword>
<dbReference type="Proteomes" id="UP000192923">
    <property type="component" value="Unassembled WGS sequence"/>
</dbReference>
<dbReference type="EMBL" id="FXAM01000001">
    <property type="protein sequence ID" value="SMF93966.1"/>
    <property type="molecule type" value="Genomic_DNA"/>
</dbReference>
<gene>
    <name evidence="1" type="ORF">SAMN02949497_1262</name>
</gene>
<protein>
    <submittedName>
        <fullName evidence="1">Uncharacterized protein</fullName>
    </submittedName>
</protein>
<organism evidence="1 2">
    <name type="scientific">Methylomagnum ishizawai</name>
    <dbReference type="NCBI Taxonomy" id="1760988"/>
    <lineage>
        <taxon>Bacteria</taxon>
        <taxon>Pseudomonadati</taxon>
        <taxon>Pseudomonadota</taxon>
        <taxon>Gammaproteobacteria</taxon>
        <taxon>Methylococcales</taxon>
        <taxon>Methylococcaceae</taxon>
        <taxon>Methylomagnum</taxon>
    </lineage>
</organism>
<sequence length="179" mass="19204">MPTPTRQTLIASIRKHILAAPDEPVTVVAAAESTEKTYRIPAPPADVVPGVPTSGTTYPVFESKAEIAAAMAEPKAPATKPDPALALAYASSDLDAPRTPSPSRVLFKQAHGAARLGWDLSSLPEAIQRAARTARRPGHLERRVHDAYRTLRATFRGRPEAFRAFIRAKAGVDTIIPPT</sequence>
<proteinExistence type="predicted"/>
<dbReference type="STRING" id="1760988.SAMN02949497_1262"/>
<dbReference type="RefSeq" id="WP_085210946.1">
    <property type="nucleotide sequence ID" value="NZ_FXAM01000001.1"/>
</dbReference>
<evidence type="ECO:0000313" key="1">
    <source>
        <dbReference type="EMBL" id="SMF93966.1"/>
    </source>
</evidence>
<dbReference type="AlphaFoldDB" id="A0A1Y6CUJ3"/>
<reference evidence="1 2" key="1">
    <citation type="submission" date="2016-12" db="EMBL/GenBank/DDBJ databases">
        <authorList>
            <person name="Song W.-J."/>
            <person name="Kurnit D.M."/>
        </authorList>
    </citation>
    <scope>NUCLEOTIDE SEQUENCE [LARGE SCALE GENOMIC DNA]</scope>
    <source>
        <strain evidence="1 2">175</strain>
    </source>
</reference>
<accession>A0A1Y6CUJ3</accession>
<name>A0A1Y6CUJ3_9GAMM</name>
<evidence type="ECO:0000313" key="2">
    <source>
        <dbReference type="Proteomes" id="UP000192923"/>
    </source>
</evidence>